<evidence type="ECO:0000259" key="5">
    <source>
        <dbReference type="Pfam" id="PF17764"/>
    </source>
</evidence>
<dbReference type="GO" id="GO:0006302">
    <property type="term" value="P:double-strand break repair"/>
    <property type="evidence" value="ECO:0007669"/>
    <property type="project" value="TreeGrafter"/>
</dbReference>
<dbReference type="AlphaFoldDB" id="A0A5N5RKS5"/>
<dbReference type="Pfam" id="PF17764">
    <property type="entry name" value="PriA_3primeBD"/>
    <property type="match status" value="1"/>
</dbReference>
<dbReference type="GO" id="GO:0005524">
    <property type="term" value="F:ATP binding"/>
    <property type="evidence" value="ECO:0007669"/>
    <property type="project" value="UniProtKB-KW"/>
</dbReference>
<evidence type="ECO:0000256" key="3">
    <source>
        <dbReference type="ARBA" id="ARBA00023125"/>
    </source>
</evidence>
<dbReference type="GO" id="GO:0006310">
    <property type="term" value="P:DNA recombination"/>
    <property type="evidence" value="ECO:0007669"/>
    <property type="project" value="TreeGrafter"/>
</dbReference>
<dbReference type="GO" id="GO:0043138">
    <property type="term" value="F:3'-5' DNA helicase activity"/>
    <property type="evidence" value="ECO:0007669"/>
    <property type="project" value="TreeGrafter"/>
</dbReference>
<dbReference type="GO" id="GO:0006270">
    <property type="term" value="P:DNA replication initiation"/>
    <property type="evidence" value="ECO:0007669"/>
    <property type="project" value="TreeGrafter"/>
</dbReference>
<name>A0A5N5RKS5_9BIFI</name>
<protein>
    <submittedName>
        <fullName evidence="6">Primosomal protein N</fullName>
    </submittedName>
</protein>
<keyword evidence="1" id="KW-0547">Nucleotide-binding</keyword>
<dbReference type="Proteomes" id="UP000326336">
    <property type="component" value="Unassembled WGS sequence"/>
</dbReference>
<organism evidence="6 7">
    <name type="scientific">Bifidobacterium jacchi</name>
    <dbReference type="NCBI Taxonomy" id="2490545"/>
    <lineage>
        <taxon>Bacteria</taxon>
        <taxon>Bacillati</taxon>
        <taxon>Actinomycetota</taxon>
        <taxon>Actinomycetes</taxon>
        <taxon>Bifidobacteriales</taxon>
        <taxon>Bifidobacteriaceae</taxon>
        <taxon>Bifidobacterium</taxon>
    </lineage>
</organism>
<dbReference type="InterPro" id="IPR042115">
    <property type="entry name" value="PriA_3primeBD_sf"/>
</dbReference>
<reference evidence="6 7" key="1">
    <citation type="journal article" date="2019" name="Int. J. Syst. Evol. Microbiol.">
        <title>Bifidobacterium jacchi sp. nov., isolated from the faeces of a baby common marmoset (Callithrix jacchus).</title>
        <authorList>
            <person name="Modesto M."/>
            <person name="Watanabe K."/>
            <person name="Arita M."/>
            <person name="Satti M."/>
            <person name="Oki K."/>
            <person name="Sciavilla P."/>
            <person name="Patavino C."/>
            <person name="Camma C."/>
            <person name="Michelini S."/>
            <person name="Sgorbati B."/>
            <person name="Mattarelli P."/>
        </authorList>
    </citation>
    <scope>NUCLEOTIDE SEQUENCE [LARGE SCALE GENOMIC DNA]</scope>
    <source>
        <strain evidence="6 7">MRM 9.3</strain>
    </source>
</reference>
<keyword evidence="7" id="KW-1185">Reference proteome</keyword>
<dbReference type="OrthoDB" id="3177118at2"/>
<evidence type="ECO:0000256" key="1">
    <source>
        <dbReference type="ARBA" id="ARBA00022741"/>
    </source>
</evidence>
<proteinExistence type="predicted"/>
<feature type="region of interest" description="Disordered" evidence="4">
    <location>
        <begin position="1"/>
        <end position="28"/>
    </location>
</feature>
<keyword evidence="2" id="KW-0067">ATP-binding</keyword>
<dbReference type="InterPro" id="IPR041222">
    <property type="entry name" value="PriA_3primeBD"/>
</dbReference>
<dbReference type="EMBL" id="RQSP01000010">
    <property type="protein sequence ID" value="KAB5607550.1"/>
    <property type="molecule type" value="Genomic_DNA"/>
</dbReference>
<dbReference type="InterPro" id="IPR027417">
    <property type="entry name" value="P-loop_NTPase"/>
</dbReference>
<feature type="domain" description="Primosomal protein N' 3' DNA-binding" evidence="5">
    <location>
        <begin position="39"/>
        <end position="139"/>
    </location>
</feature>
<dbReference type="PANTHER" id="PTHR30580">
    <property type="entry name" value="PRIMOSOMAL PROTEIN N"/>
    <property type="match status" value="1"/>
</dbReference>
<comment type="caution">
    <text evidence="6">The sequence shown here is derived from an EMBL/GenBank/DDBJ whole genome shotgun (WGS) entry which is preliminary data.</text>
</comment>
<evidence type="ECO:0000256" key="4">
    <source>
        <dbReference type="SAM" id="MobiDB-lite"/>
    </source>
</evidence>
<sequence length="794" mass="84322">MSEMEAEQPAFEGLAPRRRHRRATKTTSRVAASHLPIAQVVIDVQATHLGRSFDYLIDERHSDAAVPGAMVRVRFGGRLIDGVIWDRVAHSDTPTSSLRFLERVYPGPPLVSASLRDDISAIAEAYGGTRANILRLAVPPRVARVEREQQLIGARGATTRDDDGPFGPRRPRLEQARDAVFARMRGEYDAVPRLHAAIEGSGFASFVVDALAGAGRWAADAAWTALDAMLSDKPVVMVLPGMREVDDVAWALRRLGLRPFAPSGATHGGFDGDFAVLSASMPPAERYRAFLAAASGQVRCMIGPRAAMYAPVEGAALFMIVDDLAYQNMDGMMPYANARGVLRLRAQRHGGVFVALSYARSPISQWECAGAANGVRDIVNTPVSGFSAPVHALQAVTRDEAPWIRWLNRDELARLADPSIGSRMPHTAVGVIRGALEEGPVLLSIPSDGVFASLSCARCHRQARCARCTGPLQTGEPSGPTGAAAPRCAWCGAAAVNWTCPGCGGERMTVVRVGAAGTARELAGLFRGVPVVLSSPSQPHGIVATVPNRPQIVIATPGAEPRVIPDGGFVAAPALVDGVQPGGDAAMHAESSGGQQVPGLFGEYRAVAILDAWTSLYAPGIDARPDALSAWMRAMSLCAPRSRGGVGLLIGEADPMAAQSLMLWNSPMLAAHEIRERAETGMPPVVAAACVWGARPAVMKALERIGVTLTGEWGVIDVGGEQMPAMLGPVPIPPPATLDARELEATRDRVKAVVRVNVGRRAELAQRLHEAVALHVASRGNGELRFRLDPKDLI</sequence>
<accession>A0A5N5RKS5</accession>
<gene>
    <name evidence="6" type="ORF">EHS19_04360</name>
</gene>
<dbReference type="Gene3D" id="3.40.1440.60">
    <property type="entry name" value="PriA, 3(prime) DNA-binding domain"/>
    <property type="match status" value="1"/>
</dbReference>
<dbReference type="RefSeq" id="WP_151916568.1">
    <property type="nucleotide sequence ID" value="NZ_RQSP01000010.1"/>
</dbReference>
<dbReference type="PANTHER" id="PTHR30580:SF0">
    <property type="entry name" value="PRIMOSOMAL PROTEIN N"/>
    <property type="match status" value="1"/>
</dbReference>
<evidence type="ECO:0000256" key="2">
    <source>
        <dbReference type="ARBA" id="ARBA00022840"/>
    </source>
</evidence>
<evidence type="ECO:0000313" key="7">
    <source>
        <dbReference type="Proteomes" id="UP000326336"/>
    </source>
</evidence>
<evidence type="ECO:0000313" key="6">
    <source>
        <dbReference type="EMBL" id="KAB5607550.1"/>
    </source>
</evidence>
<dbReference type="GO" id="GO:0003677">
    <property type="term" value="F:DNA binding"/>
    <property type="evidence" value="ECO:0007669"/>
    <property type="project" value="UniProtKB-KW"/>
</dbReference>
<dbReference type="Gene3D" id="3.40.50.300">
    <property type="entry name" value="P-loop containing nucleotide triphosphate hydrolases"/>
    <property type="match status" value="1"/>
</dbReference>
<keyword evidence="3" id="KW-0238">DNA-binding</keyword>